<feature type="transmembrane region" description="Helical" evidence="6">
    <location>
        <begin position="799"/>
        <end position="820"/>
    </location>
</feature>
<protein>
    <recommendedName>
        <fullName evidence="11">ABC3 transporter permease protein domain-containing protein</fullName>
    </recommendedName>
</protein>
<evidence type="ECO:0000313" key="9">
    <source>
        <dbReference type="EMBL" id="OZC03292.1"/>
    </source>
</evidence>
<accession>A0A259TZW6</accession>
<dbReference type="PANTHER" id="PTHR30287:SF1">
    <property type="entry name" value="INNER MEMBRANE PROTEIN"/>
    <property type="match status" value="1"/>
</dbReference>
<comment type="subcellular location">
    <subcellularLocation>
        <location evidence="1">Cell membrane</location>
        <topology evidence="1">Multi-pass membrane protein</topology>
    </subcellularLocation>
</comment>
<evidence type="ECO:0000256" key="5">
    <source>
        <dbReference type="ARBA" id="ARBA00023136"/>
    </source>
</evidence>
<feature type="transmembrane region" description="Helical" evidence="6">
    <location>
        <begin position="415"/>
        <end position="437"/>
    </location>
</feature>
<feature type="transmembrane region" description="Helical" evidence="6">
    <location>
        <begin position="297"/>
        <end position="322"/>
    </location>
</feature>
<feature type="domain" description="MacB-like periplasmic core" evidence="8">
    <location>
        <begin position="19"/>
        <end position="204"/>
    </location>
</feature>
<keyword evidence="10" id="KW-1185">Reference proteome</keyword>
<evidence type="ECO:0008006" key="11">
    <source>
        <dbReference type="Google" id="ProtNLM"/>
    </source>
</evidence>
<dbReference type="OrthoDB" id="9775544at2"/>
<feature type="domain" description="ABC3 transporter permease C-terminal" evidence="7">
    <location>
        <begin position="255"/>
        <end position="374"/>
    </location>
</feature>
<feature type="transmembrane region" description="Helical" evidence="6">
    <location>
        <begin position="342"/>
        <end position="369"/>
    </location>
</feature>
<dbReference type="InParanoid" id="A0A259TZW6"/>
<keyword evidence="4 6" id="KW-1133">Transmembrane helix</keyword>
<proteinExistence type="predicted"/>
<dbReference type="EMBL" id="MQWB01000001">
    <property type="protein sequence ID" value="OZC03292.1"/>
    <property type="molecule type" value="Genomic_DNA"/>
</dbReference>
<feature type="domain" description="ABC3 transporter permease C-terminal" evidence="7">
    <location>
        <begin position="715"/>
        <end position="828"/>
    </location>
</feature>
<dbReference type="GO" id="GO:0005886">
    <property type="term" value="C:plasma membrane"/>
    <property type="evidence" value="ECO:0007669"/>
    <property type="project" value="UniProtKB-SubCell"/>
</dbReference>
<feature type="transmembrane region" description="Helical" evidence="6">
    <location>
        <begin position="468"/>
        <end position="486"/>
    </location>
</feature>
<feature type="transmembrane region" description="Helical" evidence="6">
    <location>
        <begin position="390"/>
        <end position="409"/>
    </location>
</feature>
<name>A0A259TZW6_9BACT</name>
<evidence type="ECO:0000256" key="2">
    <source>
        <dbReference type="ARBA" id="ARBA00022475"/>
    </source>
</evidence>
<organism evidence="9 10">
    <name type="scientific">Rubricoccus marinus</name>
    <dbReference type="NCBI Taxonomy" id="716817"/>
    <lineage>
        <taxon>Bacteria</taxon>
        <taxon>Pseudomonadati</taxon>
        <taxon>Rhodothermota</taxon>
        <taxon>Rhodothermia</taxon>
        <taxon>Rhodothermales</taxon>
        <taxon>Rubricoccaceae</taxon>
        <taxon>Rubricoccus</taxon>
    </lineage>
</organism>
<dbReference type="Pfam" id="PF12704">
    <property type="entry name" value="MacB_PCD"/>
    <property type="match status" value="1"/>
</dbReference>
<keyword evidence="3 6" id="KW-0812">Transmembrane</keyword>
<keyword evidence="5 6" id="KW-0472">Membrane</keyword>
<dbReference type="AlphaFoldDB" id="A0A259TZW6"/>
<dbReference type="RefSeq" id="WP_094548488.1">
    <property type="nucleotide sequence ID" value="NZ_MQWB01000001.1"/>
</dbReference>
<gene>
    <name evidence="9" type="ORF">BSZ36_10055</name>
</gene>
<dbReference type="InterPro" id="IPR025857">
    <property type="entry name" value="MacB_PCD"/>
</dbReference>
<keyword evidence="2" id="KW-1003">Cell membrane</keyword>
<evidence type="ECO:0000256" key="4">
    <source>
        <dbReference type="ARBA" id="ARBA00022989"/>
    </source>
</evidence>
<dbReference type="InterPro" id="IPR003838">
    <property type="entry name" value="ABC3_permease_C"/>
</dbReference>
<evidence type="ECO:0000259" key="7">
    <source>
        <dbReference type="Pfam" id="PF02687"/>
    </source>
</evidence>
<evidence type="ECO:0000256" key="1">
    <source>
        <dbReference type="ARBA" id="ARBA00004651"/>
    </source>
</evidence>
<dbReference type="FunCoup" id="A0A259TZW6">
    <property type="interactions" value="108"/>
</dbReference>
<feature type="transmembrane region" description="Helical" evidence="6">
    <location>
        <begin position="711"/>
        <end position="736"/>
    </location>
</feature>
<dbReference type="InterPro" id="IPR038766">
    <property type="entry name" value="Membrane_comp_ABC_pdt"/>
</dbReference>
<evidence type="ECO:0000259" key="8">
    <source>
        <dbReference type="Pfam" id="PF12704"/>
    </source>
</evidence>
<dbReference type="PANTHER" id="PTHR30287">
    <property type="entry name" value="MEMBRANE COMPONENT OF PREDICTED ABC SUPERFAMILY METABOLITE UPTAKE TRANSPORTER"/>
    <property type="match status" value="1"/>
</dbReference>
<feature type="transmembrane region" description="Helical" evidence="6">
    <location>
        <begin position="18"/>
        <end position="39"/>
    </location>
</feature>
<evidence type="ECO:0000256" key="3">
    <source>
        <dbReference type="ARBA" id="ARBA00022692"/>
    </source>
</evidence>
<evidence type="ECO:0000256" key="6">
    <source>
        <dbReference type="SAM" id="Phobius"/>
    </source>
</evidence>
<dbReference type="Pfam" id="PF02687">
    <property type="entry name" value="FtsX"/>
    <property type="match status" value="2"/>
</dbReference>
<feature type="transmembrane region" description="Helical" evidence="6">
    <location>
        <begin position="252"/>
        <end position="276"/>
    </location>
</feature>
<evidence type="ECO:0000313" key="10">
    <source>
        <dbReference type="Proteomes" id="UP000216446"/>
    </source>
</evidence>
<reference evidence="9 10" key="1">
    <citation type="submission" date="2016-11" db="EMBL/GenBank/DDBJ databases">
        <title>Study of marine rhodopsin-containing bacteria.</title>
        <authorList>
            <person name="Yoshizawa S."/>
            <person name="Kumagai Y."/>
            <person name="Kogure K."/>
        </authorList>
    </citation>
    <scope>NUCLEOTIDE SEQUENCE [LARGE SCALE GENOMIC DNA]</scope>
    <source>
        <strain evidence="9 10">SG-29</strain>
    </source>
</reference>
<feature type="transmembrane region" description="Helical" evidence="6">
    <location>
        <begin position="764"/>
        <end position="787"/>
    </location>
</feature>
<sequence length="837" mass="88974">MKILPLAWRDSRGMRRRLVLYVSAMAMGVAALVALRSFGENLRRAVEEQTIEVFGADVQARRGAPFRAKDDALLDSVATAFDAALVRETSFPSMARFPKSGRTRFSQIRAMDGPYPLYGTVDAFPEDAVEQWQASGGALADASMLLQMDAEIGDSVAVGGVTYAIVGRVDRVPGQSDVGALVGPQLYLPRASLDSTLLSLGSRVRSTAYFRVDGMRPMHRLATILDARGYRVEKAKDEQAEWTEGTADLARYLSLVGVVALLLGGLGVASAMGVYAREKAETVATLRCLGLSSWRVLGVYAAQAVALGLVGAVLGVVLGLGVQRLLPLALGAFLPVTVSNEVVPLALLEGLGVGVVASVLFALLPLAGVRRVPPLRALRSDVSARGVDPLQVLLALLLIGAAYGFVFVQTRDWRIALGFLGGMGAAFGLLAAMAALVRRLARGFARPSMPYVWRQGIANLHAPNNQTLVLLLSLGLGVFLILTLGLTQSSILDSLRLPTEGENPDVVFFDVQPDQADSLRSILASESVPILTEVPIVTMRIQSIDGIPTDTLRADTTDGSPERWAISREYRSTYRSALTDTEVVTAGTFEGSVPPEAEIVPVSMDQDVAGDLGVGLGSRIVWDISGVPIESEVTSLREIDWAQVQPNFFAVFPEGPLAEAPQTTVLLTQTGSPQASARIQGRVVEAFPNVSAVDVRQVLALVQKVLGQIAFALRFLAFFAVATGLAVLGSAVRVALSRRTREAVLLRTLGASRSQVRRIVVAEYAGLGFLAALVGGVLAVASAWALATYSFKIPFQPNAWWLLATAVLVPVLVGAVGVLGSRSALAKPPLDVLRAEE</sequence>
<dbReference type="Proteomes" id="UP000216446">
    <property type="component" value="Unassembled WGS sequence"/>
</dbReference>
<comment type="caution">
    <text evidence="9">The sequence shown here is derived from an EMBL/GenBank/DDBJ whole genome shotgun (WGS) entry which is preliminary data.</text>
</comment>